<proteinExistence type="predicted"/>
<sequence>MGSGWLNMVIMRLFRYLVLFASPTLFAYDFSDNADYLAPSSRWPAWNDTMERSSAEANVIRTCLEFENKDQCEPRLRPLHVIVDRSRALSHKQQLQIVNRYINKHRLYRRDGRSHDGASWGDGPIFSQWSTLLEFLQKGGDCEDYATAKYMILRLLGYPADALRIVVVYDRKTREYHALVAVKDNQGNVRLLDIDNRIYQGNPAAYRYVYAINETSIWDHSVASTLPKRRQRRNR</sequence>
<dbReference type="PANTHER" id="PTHR39327">
    <property type="match status" value="1"/>
</dbReference>
<gene>
    <name evidence="1" type="ORF">METZ01_LOCUS46935</name>
</gene>
<name>A0A381RSE6_9ZZZZ</name>
<dbReference type="SUPFAM" id="SSF54001">
    <property type="entry name" value="Cysteine proteinases"/>
    <property type="match status" value="1"/>
</dbReference>
<accession>A0A381RSE6</accession>
<reference evidence="1" key="1">
    <citation type="submission" date="2018-05" db="EMBL/GenBank/DDBJ databases">
        <authorList>
            <person name="Lanie J.A."/>
            <person name="Ng W.-L."/>
            <person name="Kazmierczak K.M."/>
            <person name="Andrzejewski T.M."/>
            <person name="Davidsen T.M."/>
            <person name="Wayne K.J."/>
            <person name="Tettelin H."/>
            <person name="Glass J.I."/>
            <person name="Rusch D."/>
            <person name="Podicherti R."/>
            <person name="Tsui H.-C.T."/>
            <person name="Winkler M.E."/>
        </authorList>
    </citation>
    <scope>NUCLEOTIDE SEQUENCE</scope>
</reference>
<evidence type="ECO:0008006" key="2">
    <source>
        <dbReference type="Google" id="ProtNLM"/>
    </source>
</evidence>
<dbReference type="InterPro" id="IPR010319">
    <property type="entry name" value="Transglutaminase-like_Cys_pept"/>
</dbReference>
<organism evidence="1">
    <name type="scientific">marine metagenome</name>
    <dbReference type="NCBI Taxonomy" id="408172"/>
    <lineage>
        <taxon>unclassified sequences</taxon>
        <taxon>metagenomes</taxon>
        <taxon>ecological metagenomes</taxon>
    </lineage>
</organism>
<dbReference type="Gene3D" id="3.10.620.30">
    <property type="match status" value="1"/>
</dbReference>
<dbReference type="AlphaFoldDB" id="A0A381RSE6"/>
<dbReference type="PANTHER" id="PTHR39327:SF1">
    <property type="entry name" value="BLR5470 PROTEIN"/>
    <property type="match status" value="1"/>
</dbReference>
<dbReference type="InterPro" id="IPR038765">
    <property type="entry name" value="Papain-like_cys_pep_sf"/>
</dbReference>
<protein>
    <recommendedName>
        <fullName evidence="2">Transglutaminase-like domain-containing protein</fullName>
    </recommendedName>
</protein>
<evidence type="ECO:0000313" key="1">
    <source>
        <dbReference type="EMBL" id="SUZ94081.1"/>
    </source>
</evidence>
<dbReference type="Pfam" id="PF06035">
    <property type="entry name" value="Peptidase_C93"/>
    <property type="match status" value="1"/>
</dbReference>
<dbReference type="EMBL" id="UINC01002202">
    <property type="protein sequence ID" value="SUZ94081.1"/>
    <property type="molecule type" value="Genomic_DNA"/>
</dbReference>